<feature type="signal peptide" evidence="1">
    <location>
        <begin position="1"/>
        <end position="19"/>
    </location>
</feature>
<gene>
    <name evidence="3" type="ORF">MGAL_10B063032</name>
</gene>
<evidence type="ECO:0000259" key="2">
    <source>
        <dbReference type="Pfam" id="PF01030"/>
    </source>
</evidence>
<dbReference type="EMBL" id="UYJE01000301">
    <property type="protein sequence ID" value="VDH92080.1"/>
    <property type="molecule type" value="Genomic_DNA"/>
</dbReference>
<dbReference type="SUPFAM" id="SSF52058">
    <property type="entry name" value="L domain-like"/>
    <property type="match status" value="1"/>
</dbReference>
<dbReference type="Gene3D" id="3.80.20.20">
    <property type="entry name" value="Receptor L-domain"/>
    <property type="match status" value="1"/>
</dbReference>
<reference evidence="3" key="1">
    <citation type="submission" date="2018-11" db="EMBL/GenBank/DDBJ databases">
        <authorList>
            <person name="Alioto T."/>
            <person name="Alioto T."/>
        </authorList>
    </citation>
    <scope>NUCLEOTIDE SEQUENCE</scope>
</reference>
<sequence length="223" mass="24854">MMIRLVIVVLMLGGGQGHAKECKTNNIDYINNSNLLKLSGCTKIIGNINVVEASFEGDPYLNIPALHPYQLDVFKSVKEITGVLVVQGKHKDFKDLSFLGNLTTIYGRGSKRYQGASLSVAYSSIEALNLSSLKRIRNGNVVIAFNDRLCYADTVKFTNLFRRKEQQATVVKNRSKLECELTRKRCSTVCGTNGCWGPRRENCVGNITENNSIEDSFHIDDIL</sequence>
<feature type="domain" description="Receptor L-domain" evidence="2">
    <location>
        <begin position="40"/>
        <end position="157"/>
    </location>
</feature>
<accession>A0A8B6BK43</accession>
<name>A0A8B6BK43_MYTGA</name>
<dbReference type="InterPro" id="IPR036941">
    <property type="entry name" value="Rcpt_L-dom_sf"/>
</dbReference>
<dbReference type="Pfam" id="PF01030">
    <property type="entry name" value="Recep_L_domain"/>
    <property type="match status" value="1"/>
</dbReference>
<organism evidence="3 4">
    <name type="scientific">Mytilus galloprovincialis</name>
    <name type="common">Mediterranean mussel</name>
    <dbReference type="NCBI Taxonomy" id="29158"/>
    <lineage>
        <taxon>Eukaryota</taxon>
        <taxon>Metazoa</taxon>
        <taxon>Spiralia</taxon>
        <taxon>Lophotrochozoa</taxon>
        <taxon>Mollusca</taxon>
        <taxon>Bivalvia</taxon>
        <taxon>Autobranchia</taxon>
        <taxon>Pteriomorphia</taxon>
        <taxon>Mytilida</taxon>
        <taxon>Mytiloidea</taxon>
        <taxon>Mytilidae</taxon>
        <taxon>Mytilinae</taxon>
        <taxon>Mytilus</taxon>
    </lineage>
</organism>
<dbReference type="OrthoDB" id="5809444at2759"/>
<evidence type="ECO:0000313" key="4">
    <source>
        <dbReference type="Proteomes" id="UP000596742"/>
    </source>
</evidence>
<feature type="chain" id="PRO_5032955502" description="Receptor L-domain domain-containing protein" evidence="1">
    <location>
        <begin position="20"/>
        <end position="223"/>
    </location>
</feature>
<protein>
    <recommendedName>
        <fullName evidence="2">Receptor L-domain domain-containing protein</fullName>
    </recommendedName>
</protein>
<evidence type="ECO:0000256" key="1">
    <source>
        <dbReference type="SAM" id="SignalP"/>
    </source>
</evidence>
<dbReference type="InterPro" id="IPR000494">
    <property type="entry name" value="Rcpt_L-dom"/>
</dbReference>
<dbReference type="AlphaFoldDB" id="A0A8B6BK43"/>
<keyword evidence="4" id="KW-1185">Reference proteome</keyword>
<proteinExistence type="predicted"/>
<dbReference type="Proteomes" id="UP000596742">
    <property type="component" value="Unassembled WGS sequence"/>
</dbReference>
<evidence type="ECO:0000313" key="3">
    <source>
        <dbReference type="EMBL" id="VDH92080.1"/>
    </source>
</evidence>
<keyword evidence="1" id="KW-0732">Signal</keyword>
<comment type="caution">
    <text evidence="3">The sequence shown here is derived from an EMBL/GenBank/DDBJ whole genome shotgun (WGS) entry which is preliminary data.</text>
</comment>